<dbReference type="AlphaFoldDB" id="A0A2P2N2T2"/>
<organism evidence="1">
    <name type="scientific">Rhizophora mucronata</name>
    <name type="common">Asiatic mangrove</name>
    <dbReference type="NCBI Taxonomy" id="61149"/>
    <lineage>
        <taxon>Eukaryota</taxon>
        <taxon>Viridiplantae</taxon>
        <taxon>Streptophyta</taxon>
        <taxon>Embryophyta</taxon>
        <taxon>Tracheophyta</taxon>
        <taxon>Spermatophyta</taxon>
        <taxon>Magnoliopsida</taxon>
        <taxon>eudicotyledons</taxon>
        <taxon>Gunneridae</taxon>
        <taxon>Pentapetalae</taxon>
        <taxon>rosids</taxon>
        <taxon>fabids</taxon>
        <taxon>Malpighiales</taxon>
        <taxon>Rhizophoraceae</taxon>
        <taxon>Rhizophora</taxon>
    </lineage>
</organism>
<reference evidence="1" key="1">
    <citation type="submission" date="2018-02" db="EMBL/GenBank/DDBJ databases">
        <title>Rhizophora mucronata_Transcriptome.</title>
        <authorList>
            <person name="Meera S.P."/>
            <person name="Sreeshan A."/>
            <person name="Augustine A."/>
        </authorList>
    </citation>
    <scope>NUCLEOTIDE SEQUENCE</scope>
    <source>
        <tissue evidence="1">Leaf</tissue>
    </source>
</reference>
<name>A0A2P2N2T2_RHIMU</name>
<evidence type="ECO:0000313" key="1">
    <source>
        <dbReference type="EMBL" id="MBX36774.1"/>
    </source>
</evidence>
<sequence length="62" mass="7483">MYYYVMIFFIKYGYFHDKNNFNLVKFIKKKEKITIKLGSLLVLESNEGLVLFRKLELISTHC</sequence>
<protein>
    <submittedName>
        <fullName evidence="1">Uncharacterized protein</fullName>
    </submittedName>
</protein>
<dbReference type="EMBL" id="GGEC01056290">
    <property type="protein sequence ID" value="MBX36774.1"/>
    <property type="molecule type" value="Transcribed_RNA"/>
</dbReference>
<accession>A0A2P2N2T2</accession>
<proteinExistence type="predicted"/>